<evidence type="ECO:0000313" key="2">
    <source>
        <dbReference type="EMBL" id="TYJ28654.1"/>
    </source>
</evidence>
<name>A0A5D2YRF9_GOSMU</name>
<accession>A0A5D2YRF9</accession>
<proteinExistence type="predicted"/>
<organism evidence="2 3">
    <name type="scientific">Gossypium mustelinum</name>
    <name type="common">Cotton</name>
    <name type="synonym">Gossypium caicoense</name>
    <dbReference type="NCBI Taxonomy" id="34275"/>
    <lineage>
        <taxon>Eukaryota</taxon>
        <taxon>Viridiplantae</taxon>
        <taxon>Streptophyta</taxon>
        <taxon>Embryophyta</taxon>
        <taxon>Tracheophyta</taxon>
        <taxon>Spermatophyta</taxon>
        <taxon>Magnoliopsida</taxon>
        <taxon>eudicotyledons</taxon>
        <taxon>Gunneridae</taxon>
        <taxon>Pentapetalae</taxon>
        <taxon>rosids</taxon>
        <taxon>malvids</taxon>
        <taxon>Malvales</taxon>
        <taxon>Malvaceae</taxon>
        <taxon>Malvoideae</taxon>
        <taxon>Gossypium</taxon>
    </lineage>
</organism>
<evidence type="ECO:0000313" key="3">
    <source>
        <dbReference type="Proteomes" id="UP000323597"/>
    </source>
</evidence>
<dbReference type="AlphaFoldDB" id="A0A5D2YRF9"/>
<keyword evidence="3" id="KW-1185">Reference proteome</keyword>
<sequence length="47" mass="5143">MRLFPSWLMAREQRKQEEPSLGPISTPEKGSPMIETAGTTFAGTYGG</sequence>
<reference evidence="2 3" key="1">
    <citation type="submission" date="2019-07" db="EMBL/GenBank/DDBJ databases">
        <title>WGS assembly of Gossypium mustelinum.</title>
        <authorList>
            <person name="Chen Z.J."/>
            <person name="Sreedasyam A."/>
            <person name="Ando A."/>
            <person name="Song Q."/>
            <person name="De L."/>
            <person name="Hulse-Kemp A."/>
            <person name="Ding M."/>
            <person name="Ye W."/>
            <person name="Kirkbride R."/>
            <person name="Jenkins J."/>
            <person name="Plott C."/>
            <person name="Lovell J."/>
            <person name="Lin Y.-M."/>
            <person name="Vaughn R."/>
            <person name="Liu B."/>
            <person name="Li W."/>
            <person name="Simpson S."/>
            <person name="Scheffler B."/>
            <person name="Saski C."/>
            <person name="Grover C."/>
            <person name="Hu G."/>
            <person name="Conover J."/>
            <person name="Carlson J."/>
            <person name="Shu S."/>
            <person name="Boston L."/>
            <person name="Williams M."/>
            <person name="Peterson D."/>
            <person name="Mcgee K."/>
            <person name="Jones D."/>
            <person name="Wendel J."/>
            <person name="Stelly D."/>
            <person name="Grimwood J."/>
            <person name="Schmutz J."/>
        </authorList>
    </citation>
    <scope>NUCLEOTIDE SEQUENCE [LARGE SCALE GENOMIC DNA]</scope>
    <source>
        <strain evidence="2">1408120.09</strain>
    </source>
</reference>
<feature type="compositionally biased region" description="Low complexity" evidence="1">
    <location>
        <begin position="36"/>
        <end position="47"/>
    </location>
</feature>
<feature type="region of interest" description="Disordered" evidence="1">
    <location>
        <begin position="12"/>
        <end position="47"/>
    </location>
</feature>
<protein>
    <submittedName>
        <fullName evidence="2">Uncharacterized protein</fullName>
    </submittedName>
</protein>
<dbReference type="EMBL" id="CM017641">
    <property type="protein sequence ID" value="TYJ28654.1"/>
    <property type="molecule type" value="Genomic_DNA"/>
</dbReference>
<evidence type="ECO:0000256" key="1">
    <source>
        <dbReference type="SAM" id="MobiDB-lite"/>
    </source>
</evidence>
<dbReference type="Proteomes" id="UP000323597">
    <property type="component" value="Chromosome A06"/>
</dbReference>
<gene>
    <name evidence="2" type="ORF">E1A91_A06G015400v1</name>
</gene>